<dbReference type="EMBL" id="FPIP01000011">
    <property type="protein sequence ID" value="SFW52002.1"/>
    <property type="molecule type" value="Genomic_DNA"/>
</dbReference>
<protein>
    <submittedName>
        <fullName evidence="1">Uncharacterized protein</fullName>
    </submittedName>
</protein>
<dbReference type="AlphaFoldDB" id="A0A1K1PW64"/>
<reference evidence="1 2" key="1">
    <citation type="submission" date="2016-11" db="EMBL/GenBank/DDBJ databases">
        <authorList>
            <person name="Jaros S."/>
            <person name="Januszkiewicz K."/>
            <person name="Wedrychowicz H."/>
        </authorList>
    </citation>
    <scope>NUCLEOTIDE SEQUENCE [LARGE SCALE GENOMIC DNA]</scope>
    <source>
        <strain evidence="1 2">YL228</strain>
    </source>
</reference>
<organism evidence="1 2">
    <name type="scientific">Ruminococcus flavefaciens</name>
    <dbReference type="NCBI Taxonomy" id="1265"/>
    <lineage>
        <taxon>Bacteria</taxon>
        <taxon>Bacillati</taxon>
        <taxon>Bacillota</taxon>
        <taxon>Clostridia</taxon>
        <taxon>Eubacteriales</taxon>
        <taxon>Oscillospiraceae</taxon>
        <taxon>Ruminococcus</taxon>
    </lineage>
</organism>
<name>A0A1K1PW64_RUMFL</name>
<gene>
    <name evidence="1" type="ORF">SAMN02910280_0213</name>
</gene>
<accession>A0A1K1PW64</accession>
<dbReference type="RefSeq" id="WP_072301263.1">
    <property type="nucleotide sequence ID" value="NZ_FPIP01000011.1"/>
</dbReference>
<dbReference type="Proteomes" id="UP000183461">
    <property type="component" value="Unassembled WGS sequence"/>
</dbReference>
<proteinExistence type="predicted"/>
<evidence type="ECO:0000313" key="2">
    <source>
        <dbReference type="Proteomes" id="UP000183461"/>
    </source>
</evidence>
<evidence type="ECO:0000313" key="1">
    <source>
        <dbReference type="EMBL" id="SFW52002.1"/>
    </source>
</evidence>
<sequence>MKKFAVYRSATGKYCYQYADTLEALEGTGFEDIITEEQLPVVFDGRGGYFRFRENDPHFLQVVETDKESPLELEDMFAKNSPDFKLGWISPEGDTYSCAFTNHAKCAKMIAQKFYPDMRFPETALDKKGWLQVIDSWNGKERQHGQFVFTDRGIITRKQADKLFDLGLYYNEEVQKILREDD</sequence>